<dbReference type="AlphaFoldDB" id="A0A9N9TSY4"/>
<feature type="compositionally biased region" description="Low complexity" evidence="1">
    <location>
        <begin position="553"/>
        <end position="567"/>
    </location>
</feature>
<feature type="region of interest" description="Disordered" evidence="1">
    <location>
        <begin position="546"/>
        <end position="608"/>
    </location>
</feature>
<feature type="domain" description="F-box" evidence="2">
    <location>
        <begin position="11"/>
        <end position="57"/>
    </location>
</feature>
<gene>
    <name evidence="3" type="ORF">PHYEVI_LOCUS7536</name>
</gene>
<dbReference type="Gene3D" id="1.20.1280.50">
    <property type="match status" value="1"/>
</dbReference>
<protein>
    <recommendedName>
        <fullName evidence="2">F-box domain-containing protein</fullName>
    </recommendedName>
</protein>
<feature type="compositionally biased region" description="Acidic residues" evidence="1">
    <location>
        <begin position="485"/>
        <end position="494"/>
    </location>
</feature>
<feature type="region of interest" description="Disordered" evidence="1">
    <location>
        <begin position="453"/>
        <end position="510"/>
    </location>
</feature>
<name>A0A9N9TSY4_PHYSR</name>
<dbReference type="OrthoDB" id="9856535at2759"/>
<dbReference type="EMBL" id="OU900097">
    <property type="protein sequence ID" value="CAG9861193.1"/>
    <property type="molecule type" value="Genomic_DNA"/>
</dbReference>
<evidence type="ECO:0000313" key="3">
    <source>
        <dbReference type="EMBL" id="CAG9861193.1"/>
    </source>
</evidence>
<proteinExistence type="predicted"/>
<dbReference type="Pfam" id="PF12937">
    <property type="entry name" value="F-box-like"/>
    <property type="match status" value="1"/>
</dbReference>
<dbReference type="Proteomes" id="UP001153712">
    <property type="component" value="Chromosome 4"/>
</dbReference>
<evidence type="ECO:0000256" key="1">
    <source>
        <dbReference type="SAM" id="MobiDB-lite"/>
    </source>
</evidence>
<keyword evidence="4" id="KW-1185">Reference proteome</keyword>
<organism evidence="3 4">
    <name type="scientific">Phyllotreta striolata</name>
    <name type="common">Striped flea beetle</name>
    <name type="synonym">Crioceris striolata</name>
    <dbReference type="NCBI Taxonomy" id="444603"/>
    <lineage>
        <taxon>Eukaryota</taxon>
        <taxon>Metazoa</taxon>
        <taxon>Ecdysozoa</taxon>
        <taxon>Arthropoda</taxon>
        <taxon>Hexapoda</taxon>
        <taxon>Insecta</taxon>
        <taxon>Pterygota</taxon>
        <taxon>Neoptera</taxon>
        <taxon>Endopterygota</taxon>
        <taxon>Coleoptera</taxon>
        <taxon>Polyphaga</taxon>
        <taxon>Cucujiformia</taxon>
        <taxon>Chrysomeloidea</taxon>
        <taxon>Chrysomelidae</taxon>
        <taxon>Galerucinae</taxon>
        <taxon>Alticini</taxon>
        <taxon>Phyllotreta</taxon>
    </lineage>
</organism>
<accession>A0A9N9TSY4</accession>
<feature type="compositionally biased region" description="Basic and acidic residues" evidence="1">
    <location>
        <begin position="458"/>
        <end position="484"/>
    </location>
</feature>
<dbReference type="InterPro" id="IPR032675">
    <property type="entry name" value="LRR_dom_sf"/>
</dbReference>
<evidence type="ECO:0000313" key="4">
    <source>
        <dbReference type="Proteomes" id="UP001153712"/>
    </source>
</evidence>
<dbReference type="SUPFAM" id="SSF81383">
    <property type="entry name" value="F-box domain"/>
    <property type="match status" value="1"/>
</dbReference>
<dbReference type="InterPro" id="IPR036047">
    <property type="entry name" value="F-box-like_dom_sf"/>
</dbReference>
<reference evidence="3" key="1">
    <citation type="submission" date="2022-01" db="EMBL/GenBank/DDBJ databases">
        <authorList>
            <person name="King R."/>
        </authorList>
    </citation>
    <scope>NUCLEOTIDE SEQUENCE</scope>
</reference>
<dbReference type="Gene3D" id="3.80.10.10">
    <property type="entry name" value="Ribonuclease Inhibitor"/>
    <property type="match status" value="1"/>
</dbReference>
<feature type="region of interest" description="Disordered" evidence="1">
    <location>
        <begin position="421"/>
        <end position="440"/>
    </location>
</feature>
<dbReference type="InterPro" id="IPR001810">
    <property type="entry name" value="F-box_dom"/>
</dbReference>
<evidence type="ECO:0000259" key="2">
    <source>
        <dbReference type="PROSITE" id="PS50181"/>
    </source>
</evidence>
<feature type="compositionally biased region" description="Low complexity" evidence="1">
    <location>
        <begin position="597"/>
        <end position="608"/>
    </location>
</feature>
<dbReference type="PROSITE" id="PS50181">
    <property type="entry name" value="FBOX"/>
    <property type="match status" value="1"/>
</dbReference>
<sequence length="727" mass="83800">MVVEGEYYDGPCKLLELPHYVMRILFSYLDATSLYHLSGTCNYLKEFILDPTFWKRIDAREDPNTCDKIEYCTSRIHSRTTHLFLRGNLSYIDLPSNFFSFINPFDNIKVLALENVKLKGVKVTLRDFPAGLEELSLKRTYVKDSDYFFQHSVKNMPKLRVLILDECSWVTCSFLLSICKYEYLEIISIVKCLRVHLNTIPYLNVAKLGCKKLKIFDCRFTGIGGELLRTFYSKENIQRLYFQSFKSSEVDYQEKIVNQWDSTKKRQSVDPSYTDMSISDRHLIEFISTTAKPKNEVEKISYSVLYKDPYPECTCGSKGAKEDELYKYTPFSEEDIVHIPSGRDELKFVCNKHMKDLLNLPSHFKDFFLSHQMKFNPASLVSDTHMDSDSNSDEEDGDDGCCYFGMGTNLIVPSMYDRTPSVREEMSLPEEGASARNQSSPNVYILDANANRNNNQADENRHGRAHTERRVSQDLHPTKRRYELGESDESDTDEVEAKKSKTSDLNGVTSEAQETLVNQLLESADDVSERIERIIRSNNISREVQERILRSEPSTSRSRNGTSSNPSQSNSRNVKANSSHGANEKIDEPSCSRNDTSRASNGRNNASSNKEEYAEWIHAVNNNINSRQNLRAYERGNERVEFQILQFQDIPDSVKKCKIPLKRLSLRGYKKVTDFTLNYIKNLDIELIDLTYTSVTKRGIENFLVHNPNCRVIHPFYCICKPKNPLF</sequence>
<feature type="compositionally biased region" description="Polar residues" evidence="1">
    <location>
        <begin position="568"/>
        <end position="581"/>
    </location>
</feature>
<dbReference type="SUPFAM" id="SSF52047">
    <property type="entry name" value="RNI-like"/>
    <property type="match status" value="1"/>
</dbReference>